<dbReference type="EMBL" id="SPRX01000031">
    <property type="protein sequence ID" value="TIC64632.1"/>
    <property type="molecule type" value="Genomic_DNA"/>
</dbReference>
<comment type="similarity">
    <text evidence="1">Belongs to the SIP5 family.</text>
</comment>
<evidence type="ECO:0000313" key="3">
    <source>
        <dbReference type="EMBL" id="TIC33861.1"/>
    </source>
</evidence>
<proteinExistence type="inferred from homology"/>
<evidence type="ECO:0000313" key="5">
    <source>
        <dbReference type="Proteomes" id="UP000305647"/>
    </source>
</evidence>
<evidence type="ECO:0000313" key="6">
    <source>
        <dbReference type="Proteomes" id="UP000310708"/>
    </source>
</evidence>
<feature type="compositionally biased region" description="Basic and acidic residues" evidence="2">
    <location>
        <begin position="571"/>
        <end position="583"/>
    </location>
</feature>
<dbReference type="GO" id="GO:0005737">
    <property type="term" value="C:cytoplasm"/>
    <property type="evidence" value="ECO:0007669"/>
    <property type="project" value="TreeGrafter"/>
</dbReference>
<gene>
    <name evidence="4" type="ORF">E3Q01_02642</name>
    <name evidence="3" type="ORF">E3Q10_00450</name>
</gene>
<feature type="region of interest" description="Disordered" evidence="2">
    <location>
        <begin position="234"/>
        <end position="261"/>
    </location>
</feature>
<evidence type="ECO:0000256" key="2">
    <source>
        <dbReference type="SAM" id="MobiDB-lite"/>
    </source>
</evidence>
<dbReference type="InterPro" id="IPR010754">
    <property type="entry name" value="OPA3-like"/>
</dbReference>
<feature type="compositionally biased region" description="Basic and acidic residues" evidence="2">
    <location>
        <begin position="503"/>
        <end position="519"/>
    </location>
</feature>
<feature type="region of interest" description="Disordered" evidence="2">
    <location>
        <begin position="444"/>
        <end position="473"/>
    </location>
</feature>
<feature type="compositionally biased region" description="Polar residues" evidence="2">
    <location>
        <begin position="444"/>
        <end position="459"/>
    </location>
</feature>
<dbReference type="Pfam" id="PF07047">
    <property type="entry name" value="OPA3"/>
    <property type="match status" value="1"/>
</dbReference>
<organism evidence="4 6">
    <name type="scientific">Wallemia mellicola</name>
    <dbReference type="NCBI Taxonomy" id="1708541"/>
    <lineage>
        <taxon>Eukaryota</taxon>
        <taxon>Fungi</taxon>
        <taxon>Dikarya</taxon>
        <taxon>Basidiomycota</taxon>
        <taxon>Wallemiomycotina</taxon>
        <taxon>Wallemiomycetes</taxon>
        <taxon>Wallemiales</taxon>
        <taxon>Wallemiaceae</taxon>
        <taxon>Wallemia</taxon>
    </lineage>
</organism>
<reference evidence="5 6" key="1">
    <citation type="submission" date="2019-03" db="EMBL/GenBank/DDBJ databases">
        <title>Sequencing 25 genomes of Wallemia mellicola.</title>
        <authorList>
            <person name="Gostincar C."/>
        </authorList>
    </citation>
    <scope>NUCLEOTIDE SEQUENCE [LARGE SCALE GENOMIC DNA]</scope>
    <source>
        <strain evidence="4 6">EXF-757</strain>
        <strain evidence="3 5">EXF-8738</strain>
    </source>
</reference>
<dbReference type="OMA" id="CMEANFG"/>
<dbReference type="CDD" id="cd24139">
    <property type="entry name" value="SIP5-like"/>
    <property type="match status" value="1"/>
</dbReference>
<dbReference type="AlphaFoldDB" id="A0A4T0LYZ4"/>
<protein>
    <submittedName>
        <fullName evidence="4">OPA3-domain-containing protein</fullName>
    </submittedName>
</protein>
<comment type="caution">
    <text evidence="4">The sequence shown here is derived from an EMBL/GenBank/DDBJ whole genome shotgun (WGS) entry which is preliminary data.</text>
</comment>
<feature type="compositionally biased region" description="Basic residues" evidence="2">
    <location>
        <begin position="460"/>
        <end position="469"/>
    </location>
</feature>
<dbReference type="InterPro" id="IPR039301">
    <property type="entry name" value="Sip5/DA2"/>
</dbReference>
<feature type="compositionally biased region" description="Polar residues" evidence="2">
    <location>
        <begin position="522"/>
        <end position="569"/>
    </location>
</feature>
<dbReference type="EMBL" id="SPRO01000003">
    <property type="protein sequence ID" value="TIC33861.1"/>
    <property type="molecule type" value="Genomic_DNA"/>
</dbReference>
<accession>A0A4T0LYZ4</accession>
<evidence type="ECO:0000313" key="4">
    <source>
        <dbReference type="EMBL" id="TIC64632.1"/>
    </source>
</evidence>
<sequence>MSLSTKLGSLFIRTLAKPISSSLKNQASNHESFKRVCVNVAQGLHSFEGRMRSNLLGQKQHNTRPLSEARAIQQGANTMSEAFLFTVAAALILGETWRSSKKESTRREDVKDKLEMLDNSVKTLCLQNDELIHENDNLRAAFNKLINKETFKEAQKELELHLAAYYYRHNMGNTTSSSSTTRERGIDHVDGGTDWDKDVVRELIIQRKLAPFYKGLNDYNNEMSDLDILQEKYNGNFNSPNASPQTQIKSPRRTASNSSNQLKKPTVNFEAFIYRNAQECPICFLFYPPNQNRSRCCDQPLCTDCFVQIKRAEPTTTHLESEPAACPYCAQDNFGITYSPPQWRAGTGASPSQEINIDKALSNVEAPRQRRKSISADSPEVVTIDTIRPDWKLKLDHVRAQAARRANRRIIMRQVGDRLVPIGVTSSRHPLANSQLPTGLFLSSEGTVQSTQQASQQPAHRSRSNRAGRRAVDNLVNSLGTGADLEDAMIMEAMRLSLLDEQERNRRRDEEERDERQALERSSSQIEMSTDNQSVNTPEDAQPKPTTNTTQADEQSNVKNDNSEHSSLANEYREQRRLSDGSIDRTGLLAPTEGSTSHEQ</sequence>
<evidence type="ECO:0000256" key="1">
    <source>
        <dbReference type="ARBA" id="ARBA00010402"/>
    </source>
</evidence>
<dbReference type="PANTHER" id="PTHR31315">
    <property type="entry name" value="PROTEIN SIP5"/>
    <property type="match status" value="1"/>
</dbReference>
<dbReference type="PANTHER" id="PTHR31315:SF1">
    <property type="entry name" value="PROTEIN SIP5"/>
    <property type="match status" value="1"/>
</dbReference>
<name>A0A4T0LYZ4_9BASI</name>
<feature type="region of interest" description="Disordered" evidence="2">
    <location>
        <begin position="503"/>
        <end position="600"/>
    </location>
</feature>
<dbReference type="Proteomes" id="UP000305647">
    <property type="component" value="Unassembled WGS sequence"/>
</dbReference>
<dbReference type="Proteomes" id="UP000310708">
    <property type="component" value="Unassembled WGS sequence"/>
</dbReference>